<feature type="region of interest" description="Disordered" evidence="2">
    <location>
        <begin position="188"/>
        <end position="210"/>
    </location>
</feature>
<comment type="function">
    <text evidence="1">Component of the MICOS complex, a large protein complex of the mitochondrial inner membrane that plays crucial roles in the maintenance of crista junctions, inner membrane architecture, and formation of contact sites to the outer membrane.</text>
</comment>
<dbReference type="InterPro" id="IPR033181">
    <property type="entry name" value="Mic26_fungi"/>
</dbReference>
<dbReference type="GO" id="GO:0044284">
    <property type="term" value="C:mitochondrial crista junction"/>
    <property type="evidence" value="ECO:0007669"/>
    <property type="project" value="TreeGrafter"/>
</dbReference>
<comment type="subcellular location">
    <subcellularLocation>
        <location evidence="1">Mitochondrion inner membrane</location>
    </subcellularLocation>
</comment>
<comment type="subunit">
    <text evidence="1">Component of the mitochondrial contact site and cristae organizing system (MICOS) complex.</text>
</comment>
<evidence type="ECO:0000256" key="1">
    <source>
        <dbReference type="RuleBase" id="RU363021"/>
    </source>
</evidence>
<keyword evidence="4" id="KW-1185">Reference proteome</keyword>
<dbReference type="PANTHER" id="PTHR28268">
    <property type="entry name" value="MICOS SUBUNIT MIC26"/>
    <property type="match status" value="1"/>
</dbReference>
<organism evidence="3 4">
    <name type="scientific">Malassezia psittaci</name>
    <dbReference type="NCBI Taxonomy" id="1821823"/>
    <lineage>
        <taxon>Eukaryota</taxon>
        <taxon>Fungi</taxon>
        <taxon>Dikarya</taxon>
        <taxon>Basidiomycota</taxon>
        <taxon>Ustilaginomycotina</taxon>
        <taxon>Malasseziomycetes</taxon>
        <taxon>Malasseziales</taxon>
        <taxon>Malasseziaceae</taxon>
        <taxon>Malassezia</taxon>
    </lineage>
</organism>
<evidence type="ECO:0000313" key="3">
    <source>
        <dbReference type="EMBL" id="WFD43986.1"/>
    </source>
</evidence>
<accession>A0AAF0F6H9</accession>
<protein>
    <recommendedName>
        <fullName evidence="1">MICOS complex subunit</fullName>
    </recommendedName>
</protein>
<keyword evidence="1" id="KW-0496">Mitochondrion</keyword>
<dbReference type="AlphaFoldDB" id="A0AAF0F6H9"/>
<dbReference type="EMBL" id="CP118377">
    <property type="protein sequence ID" value="WFD43986.1"/>
    <property type="molecule type" value="Genomic_DNA"/>
</dbReference>
<gene>
    <name evidence="3" type="ORF">MPSI1_002651</name>
</gene>
<evidence type="ECO:0000256" key="2">
    <source>
        <dbReference type="SAM" id="MobiDB-lite"/>
    </source>
</evidence>
<dbReference type="Proteomes" id="UP001214628">
    <property type="component" value="Chromosome 3"/>
</dbReference>
<evidence type="ECO:0000313" key="4">
    <source>
        <dbReference type="Proteomes" id="UP001214628"/>
    </source>
</evidence>
<dbReference type="GO" id="GO:0042407">
    <property type="term" value="P:cristae formation"/>
    <property type="evidence" value="ECO:0007669"/>
    <property type="project" value="InterPro"/>
</dbReference>
<reference evidence="3" key="1">
    <citation type="submission" date="2023-02" db="EMBL/GenBank/DDBJ databases">
        <title>Mating type loci evolution in Malassezia.</title>
        <authorList>
            <person name="Coelho M.A."/>
        </authorList>
    </citation>
    <scope>NUCLEOTIDE SEQUENCE</scope>
    <source>
        <strain evidence="3">CBS 14136</strain>
    </source>
</reference>
<dbReference type="Pfam" id="PF09769">
    <property type="entry name" value="ApoO"/>
    <property type="match status" value="1"/>
</dbReference>
<sequence length="210" mass="23453">MVEEKLPIYPRADPPVTVVETSNELEHQVSKLRHAVQSTTRSAIGSVRSGVDRVVSTEHQVENRFDQLVAKDETLAPNALYVGIATLSSIVFTRYRSFPIRWLAPPAVFALSFKYLLPHTFDNTADYYESWEQKRFPGFSAQRQNVWTRIQQTYHTGVSHLSRAGDQARDAISSGIEGVENRTGLRVSSAIPTGTVPESAPRLADKSKLI</sequence>
<keyword evidence="1" id="KW-0472">Membrane</keyword>
<proteinExistence type="predicted"/>
<dbReference type="InterPro" id="IPR019166">
    <property type="entry name" value="MIC26/MIC27"/>
</dbReference>
<keyword evidence="1" id="KW-0999">Mitochondrion inner membrane</keyword>
<dbReference type="PANTHER" id="PTHR28268:SF1">
    <property type="entry name" value="MICOS SUBUNIT MIC26"/>
    <property type="match status" value="1"/>
</dbReference>
<name>A0AAF0F6H9_9BASI</name>
<dbReference type="GO" id="GO:0061617">
    <property type="term" value="C:MICOS complex"/>
    <property type="evidence" value="ECO:0007669"/>
    <property type="project" value="UniProtKB-UniRule"/>
</dbReference>